<evidence type="ECO:0000256" key="1">
    <source>
        <dbReference type="ARBA" id="ARBA00023125"/>
    </source>
</evidence>
<dbReference type="Pfam" id="PF01381">
    <property type="entry name" value="HTH_3"/>
    <property type="match status" value="1"/>
</dbReference>
<dbReference type="PROSITE" id="PS50943">
    <property type="entry name" value="HTH_CROC1"/>
    <property type="match status" value="1"/>
</dbReference>
<dbReference type="SUPFAM" id="SSF47413">
    <property type="entry name" value="lambda repressor-like DNA-binding domains"/>
    <property type="match status" value="1"/>
</dbReference>
<dbReference type="Gene3D" id="1.10.260.40">
    <property type="entry name" value="lambda repressor-like DNA-binding domains"/>
    <property type="match status" value="1"/>
</dbReference>
<dbReference type="EMBL" id="CACRUX010000033">
    <property type="protein sequence ID" value="VYT93717.1"/>
    <property type="molecule type" value="Genomic_DNA"/>
</dbReference>
<protein>
    <submittedName>
        <fullName evidence="3">Anaerobic benzoate catabolism transcriptional regulator</fullName>
    </submittedName>
</protein>
<dbReference type="CDD" id="cd00093">
    <property type="entry name" value="HTH_XRE"/>
    <property type="match status" value="1"/>
</dbReference>
<dbReference type="GO" id="GO:0003700">
    <property type="term" value="F:DNA-binding transcription factor activity"/>
    <property type="evidence" value="ECO:0007669"/>
    <property type="project" value="TreeGrafter"/>
</dbReference>
<evidence type="ECO:0000259" key="2">
    <source>
        <dbReference type="PROSITE" id="PS50943"/>
    </source>
</evidence>
<dbReference type="InterPro" id="IPR050807">
    <property type="entry name" value="TransReg_Diox_bact_type"/>
</dbReference>
<reference evidence="3" key="1">
    <citation type="submission" date="2019-11" db="EMBL/GenBank/DDBJ databases">
        <authorList>
            <person name="Feng L."/>
        </authorList>
    </citation>
    <scope>NUCLEOTIDE SEQUENCE</scope>
    <source>
        <strain evidence="3">VrattiLFYP33</strain>
    </source>
</reference>
<evidence type="ECO:0000313" key="3">
    <source>
        <dbReference type="EMBL" id="VYT93717.1"/>
    </source>
</evidence>
<proteinExistence type="predicted"/>
<dbReference type="SMART" id="SM00530">
    <property type="entry name" value="HTH_XRE"/>
    <property type="match status" value="1"/>
</dbReference>
<name>A0A6N3AT33_9FIRM</name>
<dbReference type="PANTHER" id="PTHR46797">
    <property type="entry name" value="HTH-TYPE TRANSCRIPTIONAL REGULATOR"/>
    <property type="match status" value="1"/>
</dbReference>
<organism evidence="3">
    <name type="scientific">Veillonella ratti</name>
    <dbReference type="NCBI Taxonomy" id="103892"/>
    <lineage>
        <taxon>Bacteria</taxon>
        <taxon>Bacillati</taxon>
        <taxon>Bacillota</taxon>
        <taxon>Negativicutes</taxon>
        <taxon>Veillonellales</taxon>
        <taxon>Veillonellaceae</taxon>
        <taxon>Veillonella</taxon>
    </lineage>
</organism>
<accession>A0A6N3AT33</accession>
<dbReference type="GO" id="GO:0005829">
    <property type="term" value="C:cytosol"/>
    <property type="evidence" value="ECO:0007669"/>
    <property type="project" value="TreeGrafter"/>
</dbReference>
<dbReference type="AlphaFoldDB" id="A0A6N3AT33"/>
<keyword evidence="1" id="KW-0238">DNA-binding</keyword>
<dbReference type="InterPro" id="IPR010982">
    <property type="entry name" value="Lambda_DNA-bd_dom_sf"/>
</dbReference>
<dbReference type="InterPro" id="IPR001387">
    <property type="entry name" value="Cro/C1-type_HTH"/>
</dbReference>
<sequence length="64" mass="7105">MSVGERIKEIRTKRGWTQGELADRSGLSRVTINNLETGKQTVTTNRTIQALADACCCKPSYFLS</sequence>
<dbReference type="GO" id="GO:0003677">
    <property type="term" value="F:DNA binding"/>
    <property type="evidence" value="ECO:0007669"/>
    <property type="project" value="UniProtKB-KW"/>
</dbReference>
<dbReference type="PANTHER" id="PTHR46797:SF1">
    <property type="entry name" value="METHYLPHOSPHONATE SYNTHASE"/>
    <property type="match status" value="1"/>
</dbReference>
<gene>
    <name evidence="3" type="ORF">VRLFYP33_00831</name>
</gene>
<dbReference type="RefSeq" id="WP_156704482.1">
    <property type="nucleotide sequence ID" value="NZ_CACRUX010000033.1"/>
</dbReference>
<feature type="domain" description="HTH cro/C1-type" evidence="2">
    <location>
        <begin position="7"/>
        <end position="62"/>
    </location>
</feature>